<name>A0AAD1DVX0_CHRID</name>
<dbReference type="InterPro" id="IPR013751">
    <property type="entry name" value="ACP_syn_III_N"/>
</dbReference>
<evidence type="ECO:0000259" key="4">
    <source>
        <dbReference type="Pfam" id="PF08545"/>
    </source>
</evidence>
<dbReference type="Pfam" id="PF08541">
    <property type="entry name" value="ACP_syn_III_C"/>
    <property type="match status" value="1"/>
</dbReference>
<dbReference type="Pfam" id="PF08545">
    <property type="entry name" value="ACP_syn_III"/>
    <property type="match status" value="1"/>
</dbReference>
<evidence type="ECO:0000259" key="3">
    <source>
        <dbReference type="Pfam" id="PF08541"/>
    </source>
</evidence>
<evidence type="ECO:0000256" key="2">
    <source>
        <dbReference type="ARBA" id="ARBA00023315"/>
    </source>
</evidence>
<dbReference type="GeneID" id="56900227"/>
<keyword evidence="1" id="KW-0808">Transferase</keyword>
<sequence length="324" mass="36306">MIKISKIEYYLPEYVLTNEDLEKEFPEWSSDRIKEKVGITERHVAAENETVLDLAIQSSKKLFESYDKNKIDFILFCTQSPDYFLPTTACILQDKLGLRKNIGAMDFNLGCSGFVYGLAFAKGLIAAGIAQSILLVTSETYTKHIHPKDKGNRSIFGDASASVIVEKDDTAREYKFCLGTDGSGAENLIVKKGAFRTGFELNPDHEFEAENLYMNGPEIFNFTIENIPGLVKETMETNGVTMEEIDYFVFHQANSFMLNYLRKKIKIPAEKFYIDMEKTGNTVSATIPIALKNMIDKGMLKGGEKVLMAGFGVGYSWGATLVEM</sequence>
<dbReference type="AlphaFoldDB" id="A0AAD1DVX0"/>
<protein>
    <submittedName>
        <fullName evidence="5">Ketoacyl-ACP synthase III</fullName>
    </submittedName>
</protein>
<dbReference type="NCBIfam" id="NF006829">
    <property type="entry name" value="PRK09352.1"/>
    <property type="match status" value="1"/>
</dbReference>
<dbReference type="PANTHER" id="PTHR34069:SF2">
    <property type="entry name" value="BETA-KETOACYL-[ACYL-CARRIER-PROTEIN] SYNTHASE III"/>
    <property type="match status" value="1"/>
</dbReference>
<dbReference type="EMBL" id="CP033930">
    <property type="protein sequence ID" value="AZB19270.1"/>
    <property type="molecule type" value="Genomic_DNA"/>
</dbReference>
<keyword evidence="2" id="KW-0012">Acyltransferase</keyword>
<dbReference type="Proteomes" id="UP000269015">
    <property type="component" value="Chromosome"/>
</dbReference>
<reference evidence="5 6" key="1">
    <citation type="submission" date="2018-11" db="EMBL/GenBank/DDBJ databases">
        <title>Proposal to divide the Flavobacteriaceae and reorganize its genera based on Amino Acid Identity values calculated from whole genome sequences.</title>
        <authorList>
            <person name="Nicholson A.C."/>
            <person name="Gulvik C.A."/>
            <person name="Whitney A.M."/>
            <person name="Humrighouse B.W."/>
            <person name="Bell M."/>
            <person name="Holmes B."/>
            <person name="Steigerwalt A.G."/>
            <person name="Villarma A."/>
            <person name="Sheth M."/>
            <person name="Batra D."/>
            <person name="Pryor J."/>
            <person name="Bernardet J.-F."/>
            <person name="Hugo C."/>
            <person name="Kampfer P."/>
            <person name="Newman J."/>
            <person name="McQuiston J.R."/>
        </authorList>
    </citation>
    <scope>NUCLEOTIDE SEQUENCE [LARGE SCALE GENOMIC DNA]</scope>
    <source>
        <strain evidence="5 6">H5559</strain>
    </source>
</reference>
<dbReference type="GO" id="GO:0044550">
    <property type="term" value="P:secondary metabolite biosynthetic process"/>
    <property type="evidence" value="ECO:0007669"/>
    <property type="project" value="TreeGrafter"/>
</dbReference>
<feature type="domain" description="Beta-ketoacyl-[acyl-carrier-protein] synthase III N-terminal" evidence="4">
    <location>
        <begin position="105"/>
        <end position="182"/>
    </location>
</feature>
<dbReference type="InterPro" id="IPR013747">
    <property type="entry name" value="ACP_syn_III_C"/>
</dbReference>
<accession>A0AAD1DVX0</accession>
<dbReference type="InterPro" id="IPR016039">
    <property type="entry name" value="Thiolase-like"/>
</dbReference>
<feature type="domain" description="Beta-ketoacyl-[acyl-carrier-protein] synthase III C-terminal" evidence="3">
    <location>
        <begin position="235"/>
        <end position="323"/>
    </location>
</feature>
<organism evidence="5 6">
    <name type="scientific">Chryseobacterium indologenes</name>
    <name type="common">Flavobacterium indologenes</name>
    <dbReference type="NCBI Taxonomy" id="253"/>
    <lineage>
        <taxon>Bacteria</taxon>
        <taxon>Pseudomonadati</taxon>
        <taxon>Bacteroidota</taxon>
        <taxon>Flavobacteriia</taxon>
        <taxon>Flavobacteriales</taxon>
        <taxon>Weeksellaceae</taxon>
        <taxon>Chryseobacterium group</taxon>
        <taxon>Chryseobacterium</taxon>
    </lineage>
</organism>
<dbReference type="Gene3D" id="3.40.47.10">
    <property type="match status" value="1"/>
</dbReference>
<gene>
    <name evidence="5" type="ORF">EG352_16545</name>
</gene>
<dbReference type="GO" id="GO:0006633">
    <property type="term" value="P:fatty acid biosynthetic process"/>
    <property type="evidence" value="ECO:0007669"/>
    <property type="project" value="InterPro"/>
</dbReference>
<dbReference type="CDD" id="cd00830">
    <property type="entry name" value="KAS_III"/>
    <property type="match status" value="1"/>
</dbReference>
<dbReference type="RefSeq" id="WP_027371836.1">
    <property type="nucleotide sequence ID" value="NZ_CP033828.1"/>
</dbReference>
<dbReference type="SUPFAM" id="SSF53901">
    <property type="entry name" value="Thiolase-like"/>
    <property type="match status" value="1"/>
</dbReference>
<dbReference type="PANTHER" id="PTHR34069">
    <property type="entry name" value="3-OXOACYL-[ACYL-CARRIER-PROTEIN] SYNTHASE 3"/>
    <property type="match status" value="1"/>
</dbReference>
<evidence type="ECO:0000313" key="5">
    <source>
        <dbReference type="EMBL" id="AZB19270.1"/>
    </source>
</evidence>
<evidence type="ECO:0000313" key="6">
    <source>
        <dbReference type="Proteomes" id="UP000269015"/>
    </source>
</evidence>
<proteinExistence type="predicted"/>
<evidence type="ECO:0000256" key="1">
    <source>
        <dbReference type="ARBA" id="ARBA00022679"/>
    </source>
</evidence>
<dbReference type="GO" id="GO:0004315">
    <property type="term" value="F:3-oxoacyl-[acyl-carrier-protein] synthase activity"/>
    <property type="evidence" value="ECO:0007669"/>
    <property type="project" value="InterPro"/>
</dbReference>